<evidence type="ECO:0000256" key="1">
    <source>
        <dbReference type="ARBA" id="ARBA00003618"/>
    </source>
</evidence>
<keyword evidence="5 9" id="KW-0227">DNA damage</keyword>
<accession>A0ABR9XQ52</accession>
<dbReference type="RefSeq" id="WP_175187285.1">
    <property type="nucleotide sequence ID" value="NZ_JABVZQ010000006.1"/>
</dbReference>
<evidence type="ECO:0000313" key="13">
    <source>
        <dbReference type="Proteomes" id="UP000619838"/>
    </source>
</evidence>
<evidence type="ECO:0000256" key="9">
    <source>
        <dbReference type="PIRNR" id="PIRNR003128"/>
    </source>
</evidence>
<organism evidence="12 13">
    <name type="scientific">Prosthecochloris ethylica</name>
    <dbReference type="NCBI Taxonomy" id="2743976"/>
    <lineage>
        <taxon>Bacteria</taxon>
        <taxon>Pseudomonadati</taxon>
        <taxon>Chlorobiota</taxon>
        <taxon>Chlorobiia</taxon>
        <taxon>Chlorobiales</taxon>
        <taxon>Chlorobiaceae</taxon>
        <taxon>Prosthecochloris</taxon>
    </lineage>
</organism>
<proteinExistence type="inferred from homology"/>
<dbReference type="NCBIfam" id="TIGR00634">
    <property type="entry name" value="recN"/>
    <property type="match status" value="1"/>
</dbReference>
<feature type="coiled-coil region" evidence="10">
    <location>
        <begin position="252"/>
        <end position="289"/>
    </location>
</feature>
<evidence type="ECO:0000256" key="10">
    <source>
        <dbReference type="SAM" id="Coils"/>
    </source>
</evidence>
<keyword evidence="13" id="KW-1185">Reference proteome</keyword>
<evidence type="ECO:0000256" key="7">
    <source>
        <dbReference type="ARBA" id="ARBA00023204"/>
    </source>
</evidence>
<evidence type="ECO:0000256" key="8">
    <source>
        <dbReference type="ARBA" id="ARBA00033408"/>
    </source>
</evidence>
<evidence type="ECO:0000313" key="12">
    <source>
        <dbReference type="EMBL" id="MBF0636099.1"/>
    </source>
</evidence>
<gene>
    <name evidence="12" type="primary">recN</name>
    <name evidence="12" type="ORF">INT08_02735</name>
</gene>
<sequence length="572" mass="62944">MLSHLYIRNFALIEELSIPFDDGLTIITGETGAGKSILIGALGQVLGARGKSDLVRSGSEKAVIEATLTSPRRPQLDALLNEAGIEHGDEIILRREISLKGSSRCFINDSPCTLQVLRKAGDILIDLHGQHEHQLLLHQETHASMLDAFAGLQPDVADYKALLARYRKCQRTIQDLRSEQHQLREQQQLLQFQLDELDALDLDIGEEEELESETRLLENAETLFESSSSLCRELYDKEDSAFVQLSEALHQLERLAGIDRQLTDRLEELQQATSLVEELSRTFRSYRETIDFNPSKLDDLRQRQLQLQKIKKKYGRPIDELIAYRDEIAGQLAGSRLSETQIEELETEQKDLQKKLSAAAGSLRKARKEASGRLSGIIVSELQKLGIPHPEFIITITPEPGPDGELNIDGTPCKALPDGADTIEFQITTNPGEPPRPLVKTASGGEISRIMLALKTALAATADLPILVFDEIDTGISGSVAEAVGRSLKELSALHQIISITHLPQIAAMADTHLVVEKQLEGERTRSSVLRLGPDEHVAAVARLISGNRPSDASLDVAAQLIETGRNAATAP</sequence>
<dbReference type="Pfam" id="PF02463">
    <property type="entry name" value="SMC_N"/>
    <property type="match status" value="1"/>
</dbReference>
<comment type="caution">
    <text evidence="12">The sequence shown here is derived from an EMBL/GenBank/DDBJ whole genome shotgun (WGS) entry which is preliminary data.</text>
</comment>
<feature type="domain" description="AAA+ ATPase" evidence="11">
    <location>
        <begin position="21"/>
        <end position="520"/>
    </location>
</feature>
<keyword evidence="4" id="KW-0547">Nucleotide-binding</keyword>
<comment type="similarity">
    <text evidence="2 9">Belongs to the RecN family.</text>
</comment>
<dbReference type="Proteomes" id="UP000619838">
    <property type="component" value="Unassembled WGS sequence"/>
</dbReference>
<evidence type="ECO:0000256" key="4">
    <source>
        <dbReference type="ARBA" id="ARBA00022741"/>
    </source>
</evidence>
<dbReference type="InterPro" id="IPR003395">
    <property type="entry name" value="RecF/RecN/SMC_N"/>
</dbReference>
<keyword evidence="7 9" id="KW-0234">DNA repair</keyword>
<evidence type="ECO:0000256" key="3">
    <source>
        <dbReference type="ARBA" id="ARBA00021315"/>
    </source>
</evidence>
<name>A0ABR9XQ52_9CHLB</name>
<comment type="function">
    <text evidence="1 9">May be involved in recombinational repair of damaged DNA.</text>
</comment>
<dbReference type="InterPro" id="IPR004604">
    <property type="entry name" value="DNA_recomb/repair_RecN"/>
</dbReference>
<dbReference type="CDD" id="cd03241">
    <property type="entry name" value="ABC_RecN"/>
    <property type="match status" value="2"/>
</dbReference>
<evidence type="ECO:0000256" key="2">
    <source>
        <dbReference type="ARBA" id="ARBA00009441"/>
    </source>
</evidence>
<evidence type="ECO:0000256" key="5">
    <source>
        <dbReference type="ARBA" id="ARBA00022763"/>
    </source>
</evidence>
<dbReference type="EMBL" id="JADGII010000003">
    <property type="protein sequence ID" value="MBF0636099.1"/>
    <property type="molecule type" value="Genomic_DNA"/>
</dbReference>
<evidence type="ECO:0000259" key="11">
    <source>
        <dbReference type="SMART" id="SM00382"/>
    </source>
</evidence>
<evidence type="ECO:0000256" key="6">
    <source>
        <dbReference type="ARBA" id="ARBA00022840"/>
    </source>
</evidence>
<dbReference type="SUPFAM" id="SSF52540">
    <property type="entry name" value="P-loop containing nucleoside triphosphate hydrolases"/>
    <property type="match status" value="2"/>
</dbReference>
<feature type="coiled-coil region" evidence="10">
    <location>
        <begin position="335"/>
        <end position="369"/>
    </location>
</feature>
<keyword evidence="10" id="KW-0175">Coiled coil</keyword>
<feature type="coiled-coil region" evidence="10">
    <location>
        <begin position="159"/>
        <end position="203"/>
    </location>
</feature>
<keyword evidence="6" id="KW-0067">ATP-binding</keyword>
<dbReference type="SMART" id="SM00382">
    <property type="entry name" value="AAA"/>
    <property type="match status" value="1"/>
</dbReference>
<dbReference type="PANTHER" id="PTHR11059:SF0">
    <property type="entry name" value="DNA REPAIR PROTEIN RECN"/>
    <property type="match status" value="1"/>
</dbReference>
<dbReference type="InterPro" id="IPR027417">
    <property type="entry name" value="P-loop_NTPase"/>
</dbReference>
<dbReference type="Gene3D" id="3.40.50.300">
    <property type="entry name" value="P-loop containing nucleotide triphosphate hydrolases"/>
    <property type="match status" value="2"/>
</dbReference>
<dbReference type="InterPro" id="IPR003593">
    <property type="entry name" value="AAA+_ATPase"/>
</dbReference>
<protein>
    <recommendedName>
        <fullName evidence="3 9">DNA repair protein RecN</fullName>
    </recommendedName>
    <alternativeName>
        <fullName evidence="8 9">Recombination protein N</fullName>
    </alternativeName>
</protein>
<dbReference type="PANTHER" id="PTHR11059">
    <property type="entry name" value="DNA REPAIR PROTEIN RECN"/>
    <property type="match status" value="1"/>
</dbReference>
<reference evidence="12 13" key="1">
    <citation type="journal article" date="2020" name="Microorganisms">
        <title>Simultaneous Genome Sequencing of Prosthecochloris ethylica and Desulfuromonas acetoxidans within a Syntrophic Mixture Reveals Unique Pili and Protein Interactions.</title>
        <authorList>
            <person name="Kyndt J.A."/>
            <person name="Van Beeumen J.J."/>
            <person name="Meyer T.E."/>
        </authorList>
    </citation>
    <scope>NUCLEOTIDE SEQUENCE [LARGE SCALE GENOMIC DNA]</scope>
    <source>
        <strain evidence="12 13">N3</strain>
    </source>
</reference>
<dbReference type="PIRSF" id="PIRSF003128">
    <property type="entry name" value="RecN"/>
    <property type="match status" value="1"/>
</dbReference>